<dbReference type="PANTHER" id="PTHR40042">
    <property type="entry name" value="HYPOTHETICAL MEMBRANE SPANNING PROTEIN"/>
    <property type="match status" value="1"/>
</dbReference>
<dbReference type="PANTHER" id="PTHR40042:SF1">
    <property type="entry name" value="DUF1405 DOMAIN-CONTAINING PROTEIN"/>
    <property type="match status" value="1"/>
</dbReference>
<protein>
    <submittedName>
        <fullName evidence="2">DUF1405 domain-containing protein</fullName>
    </submittedName>
</protein>
<evidence type="ECO:0000256" key="1">
    <source>
        <dbReference type="SAM" id="Phobius"/>
    </source>
</evidence>
<name>A0ABV6DQ99_9BACL</name>
<feature type="transmembrane region" description="Helical" evidence="1">
    <location>
        <begin position="95"/>
        <end position="118"/>
    </location>
</feature>
<feature type="transmembrane region" description="Helical" evidence="1">
    <location>
        <begin position="190"/>
        <end position="211"/>
    </location>
</feature>
<keyword evidence="1" id="KW-0812">Transmembrane</keyword>
<accession>A0ABV6DQ99</accession>
<dbReference type="InterPro" id="IPR009845">
    <property type="entry name" value="DUF1405"/>
</dbReference>
<keyword evidence="3" id="KW-1185">Reference proteome</keyword>
<keyword evidence="1" id="KW-1133">Transmembrane helix</keyword>
<evidence type="ECO:0000313" key="3">
    <source>
        <dbReference type="Proteomes" id="UP001589776"/>
    </source>
</evidence>
<feature type="transmembrane region" description="Helical" evidence="1">
    <location>
        <begin position="54"/>
        <end position="74"/>
    </location>
</feature>
<comment type="caution">
    <text evidence="2">The sequence shown here is derived from an EMBL/GenBank/DDBJ whole genome shotgun (WGS) entry which is preliminary data.</text>
</comment>
<dbReference type="Proteomes" id="UP001589776">
    <property type="component" value="Unassembled WGS sequence"/>
</dbReference>
<proteinExistence type="predicted"/>
<dbReference type="RefSeq" id="WP_377472247.1">
    <property type="nucleotide sequence ID" value="NZ_JBHLWN010000077.1"/>
</dbReference>
<reference evidence="2 3" key="1">
    <citation type="submission" date="2024-09" db="EMBL/GenBank/DDBJ databases">
        <authorList>
            <person name="Sun Q."/>
            <person name="Mori K."/>
        </authorList>
    </citation>
    <scope>NUCLEOTIDE SEQUENCE [LARGE SCALE GENOMIC DNA]</scope>
    <source>
        <strain evidence="2 3">CCM 7759</strain>
    </source>
</reference>
<feature type="transmembrane region" description="Helical" evidence="1">
    <location>
        <begin position="151"/>
        <end position="170"/>
    </location>
</feature>
<gene>
    <name evidence="2" type="ORF">ACFFK0_20700</name>
</gene>
<feature type="transmembrane region" description="Helical" evidence="1">
    <location>
        <begin position="16"/>
        <end position="34"/>
    </location>
</feature>
<dbReference type="EMBL" id="JBHLWN010000077">
    <property type="protein sequence ID" value="MFC0214831.1"/>
    <property type="molecule type" value="Genomic_DNA"/>
</dbReference>
<organism evidence="2 3">
    <name type="scientific">Paenibacillus chartarius</name>
    <dbReference type="NCBI Taxonomy" id="747481"/>
    <lineage>
        <taxon>Bacteria</taxon>
        <taxon>Bacillati</taxon>
        <taxon>Bacillota</taxon>
        <taxon>Bacilli</taxon>
        <taxon>Bacillales</taxon>
        <taxon>Paenibacillaceae</taxon>
        <taxon>Paenibacillus</taxon>
    </lineage>
</organism>
<dbReference type="Pfam" id="PF07187">
    <property type="entry name" value="DUF1405"/>
    <property type="match status" value="1"/>
</dbReference>
<evidence type="ECO:0000313" key="2">
    <source>
        <dbReference type="EMBL" id="MFC0214831.1"/>
    </source>
</evidence>
<keyword evidence="1" id="KW-0472">Membrane</keyword>
<sequence length="220" mass="25687">MSLTYVFSRAFLTRRWLLWSLFWSNLLGTAYGYYWYGDQLVFTAETMPRWYLPFVPDSPTASLFFTMSVLFILFEQKYGWKKSVFWTHLRGFVDAFGLITLIKYGVWAVVMIVSAAALGNPVNWQDYMLSASHIAMAVEALLFARLYRYRFVHIVIVAIWSFANDYMDYVKMTYPSLPRVLDERLASVRWFTSCLSVITIIIALICLPFNVTSKERSNVN</sequence>
<feature type="transmembrane region" description="Helical" evidence="1">
    <location>
        <begin position="124"/>
        <end position="144"/>
    </location>
</feature>